<dbReference type="InterPro" id="IPR018511">
    <property type="entry name" value="Hemolysin-typ_Ca-bd_CS"/>
</dbReference>
<evidence type="ECO:0000313" key="6">
    <source>
        <dbReference type="EMBL" id="CUH73144.1"/>
    </source>
</evidence>
<dbReference type="Pfam" id="PF00353">
    <property type="entry name" value="HemolysinCabind"/>
    <property type="match status" value="7"/>
</dbReference>
<dbReference type="RefSeq" id="WP_058244294.1">
    <property type="nucleotide sequence ID" value="NZ_CYSB01000040.1"/>
</dbReference>
<dbReference type="AlphaFoldDB" id="A0A0P1G902"/>
<evidence type="ECO:0000256" key="1">
    <source>
        <dbReference type="ARBA" id="ARBA00004613"/>
    </source>
</evidence>
<accession>A0A0P1G902</accession>
<evidence type="ECO:0000256" key="2">
    <source>
        <dbReference type="ARBA" id="ARBA00022525"/>
    </source>
</evidence>
<dbReference type="PANTHER" id="PTHR38340">
    <property type="entry name" value="S-LAYER PROTEIN"/>
    <property type="match status" value="1"/>
</dbReference>
<comment type="subcellular location">
    <subcellularLocation>
        <location evidence="1">Secreted</location>
    </subcellularLocation>
</comment>
<organism evidence="6 8">
    <name type="scientific">Thalassovita autumnalis</name>
    <dbReference type="NCBI Taxonomy" id="2072972"/>
    <lineage>
        <taxon>Bacteria</taxon>
        <taxon>Pseudomonadati</taxon>
        <taxon>Pseudomonadota</taxon>
        <taxon>Alphaproteobacteria</taxon>
        <taxon>Rhodobacterales</taxon>
        <taxon>Roseobacteraceae</taxon>
        <taxon>Thalassovita</taxon>
    </lineage>
</organism>
<keyword evidence="2" id="KW-0964">Secreted</keyword>
<reference evidence="5 7" key="2">
    <citation type="submission" date="2015-09" db="EMBL/GenBank/DDBJ databases">
        <authorList>
            <person name="Rodrigo-Torres L."/>
            <person name="Arahal D.R."/>
        </authorList>
    </citation>
    <scope>NUCLEOTIDE SEQUENCE [LARGE SCALE GENOMIC DNA]</scope>
    <source>
        <strain evidence="5 7">CECT 5118</strain>
    </source>
</reference>
<proteinExistence type="predicted"/>
<dbReference type="GO" id="GO:0005509">
    <property type="term" value="F:calcium ion binding"/>
    <property type="evidence" value="ECO:0007669"/>
    <property type="project" value="InterPro"/>
</dbReference>
<keyword evidence="7" id="KW-1185">Reference proteome</keyword>
<dbReference type="Pfam" id="PF21959">
    <property type="entry name" value="DUF6923"/>
    <property type="match status" value="1"/>
</dbReference>
<dbReference type="Gene3D" id="2.150.10.10">
    <property type="entry name" value="Serralysin-like metalloprotease, C-terminal"/>
    <property type="match status" value="6"/>
</dbReference>
<dbReference type="InterPro" id="IPR054215">
    <property type="entry name" value="DUF6923"/>
</dbReference>
<gene>
    <name evidence="6" type="primary">cya_4</name>
    <name evidence="5" type="synonym">cya_5</name>
    <name evidence="5" type="ORF">TL5118_03710</name>
    <name evidence="6" type="ORF">TL5120_02951</name>
</gene>
<feature type="domain" description="DUF6923" evidence="4">
    <location>
        <begin position="208"/>
        <end position="455"/>
    </location>
</feature>
<dbReference type="InterPro" id="IPR011049">
    <property type="entry name" value="Serralysin-like_metalloprot_C"/>
</dbReference>
<dbReference type="SUPFAM" id="SSF63829">
    <property type="entry name" value="Calcium-dependent phosphotriesterase"/>
    <property type="match status" value="1"/>
</dbReference>
<dbReference type="InterPro" id="IPR001343">
    <property type="entry name" value="Hemolysn_Ca-bd"/>
</dbReference>
<dbReference type="PROSITE" id="PS00330">
    <property type="entry name" value="HEMOLYSIN_CALCIUM"/>
    <property type="match status" value="5"/>
</dbReference>
<dbReference type="PANTHER" id="PTHR38340:SF1">
    <property type="entry name" value="S-LAYER PROTEIN"/>
    <property type="match status" value="1"/>
</dbReference>
<evidence type="ECO:0000313" key="7">
    <source>
        <dbReference type="Proteomes" id="UP000051086"/>
    </source>
</evidence>
<feature type="compositionally biased region" description="Low complexity" evidence="3">
    <location>
        <begin position="698"/>
        <end position="710"/>
    </location>
</feature>
<name>A0A0P1G902_9RHOB</name>
<feature type="compositionally biased region" description="Low complexity" evidence="3">
    <location>
        <begin position="635"/>
        <end position="649"/>
    </location>
</feature>
<feature type="region of interest" description="Disordered" evidence="3">
    <location>
        <begin position="585"/>
        <end position="762"/>
    </location>
</feature>
<dbReference type="OrthoDB" id="8479154at2"/>
<sequence>MSNLLDQLIQGTGLSDDLNAGAGQDTMVGLSGDDTLAGDSGNDLIYGDYAEANLLGDAGASLSFSDYASLGAWQVTTLPSGHQEMSQTVSTEAQGVYELSLSLAANFAGGHVDAGVEVLVDGVVVASYDSQSGAFADHSFTFTATGSSSEITLRTLEGSGSGPVIDTSGAVYTTDTQVTIGGQEITVAAFAPGQANLYQVFNGTLHVFDTETSTYQQVGADGTVNVNAIGFNQEDSLIYGVAVGTGQDALGNQVSRDDLVMFDAEGNVYRIGEGPFRSWTGDFDDQGNLWIFNSRLNFLSKIDVDTLDANGNPVEERIDLNDALFGLNVYDLSFDANTQSFSGVARGSYEGAPATLVTVDVSGDTPQISSILVTHTQVGDQLLTGTPAITFGAAIYDTDGTLFVGGNSGDHDMNNATGASGGIYRVEIDQATQTATLVLVTDAPRSYSNDGAADPNALSPFVAVDLEATVLIRDLQLVATAEGELSYNDDLQGGGGADTMEGGIGEDLLTGGAIGDSLMGGEGNDSLHGGAGFDAVATGPASTYDAEGARYDHLGNLLPENDDWLSGGIGDDLIAGSAGHDTLLGGTGDDTLQGGTGFDHLMGGEGADDLNGGSDRDTLEGGAGADTLDGRTGDDLLNGGEGNDLLLGNSGADTLSGDAGDDVLRGGSHDDLLMGGEGADTLEGSGGSDDLRGDDGADSLSGGSGADALDGGSGNDTLYGGSGDDDLTGGAGRDRMNGGSGHDTLSGGEGRDTLAAGSGDDVLDGGAGRDSLFLGAGDDIAYGGDGADRFIFRDRDLDNSTVEIRDYDIDEGDYLDLRQVSLGDSETWFAGAVTQALDGTISMDLGACTVELTGTGLDLLTQSDALYDSLVF</sequence>
<evidence type="ECO:0000313" key="8">
    <source>
        <dbReference type="Proteomes" id="UP000051887"/>
    </source>
</evidence>
<evidence type="ECO:0000313" key="5">
    <source>
        <dbReference type="EMBL" id="CUH69740.1"/>
    </source>
</evidence>
<dbReference type="EMBL" id="CYSB01000040">
    <property type="protein sequence ID" value="CUH69740.1"/>
    <property type="molecule type" value="Genomic_DNA"/>
</dbReference>
<dbReference type="GO" id="GO:0005576">
    <property type="term" value="C:extracellular region"/>
    <property type="evidence" value="ECO:0007669"/>
    <property type="project" value="UniProtKB-SubCell"/>
</dbReference>
<dbReference type="SUPFAM" id="SSF51120">
    <property type="entry name" value="beta-Roll"/>
    <property type="match status" value="3"/>
</dbReference>
<reference evidence="6 8" key="1">
    <citation type="submission" date="2015-09" db="EMBL/GenBank/DDBJ databases">
        <authorList>
            <consortium name="Swine Surveillance"/>
        </authorList>
    </citation>
    <scope>NUCLEOTIDE SEQUENCE [LARGE SCALE GENOMIC DNA]</scope>
    <source>
        <strain evidence="6 8">5120</strain>
    </source>
</reference>
<dbReference type="InterPro" id="IPR050557">
    <property type="entry name" value="RTX_toxin/Mannuronan_C5-epim"/>
</dbReference>
<feature type="compositionally biased region" description="Basic and acidic residues" evidence="3">
    <location>
        <begin position="662"/>
        <end position="672"/>
    </location>
</feature>
<dbReference type="EMBL" id="CYSC01000035">
    <property type="protein sequence ID" value="CUH73144.1"/>
    <property type="molecule type" value="Genomic_DNA"/>
</dbReference>
<dbReference type="Proteomes" id="UP000051086">
    <property type="component" value="Unassembled WGS sequence"/>
</dbReference>
<evidence type="ECO:0000256" key="3">
    <source>
        <dbReference type="SAM" id="MobiDB-lite"/>
    </source>
</evidence>
<dbReference type="PRINTS" id="PR00313">
    <property type="entry name" value="CABNDNGRPT"/>
</dbReference>
<protein>
    <submittedName>
        <fullName evidence="6">Cyclolysin</fullName>
    </submittedName>
</protein>
<dbReference type="Proteomes" id="UP000051887">
    <property type="component" value="Unassembled WGS sequence"/>
</dbReference>
<evidence type="ECO:0000259" key="4">
    <source>
        <dbReference type="Pfam" id="PF21959"/>
    </source>
</evidence>